<feature type="non-terminal residue" evidence="2">
    <location>
        <position position="58"/>
    </location>
</feature>
<dbReference type="Proteomes" id="UP000789396">
    <property type="component" value="Unassembled WGS sequence"/>
</dbReference>
<name>A0A9N9KA22_9GLOM</name>
<organism evidence="2 3">
    <name type="scientific">Racocetra fulgida</name>
    <dbReference type="NCBI Taxonomy" id="60492"/>
    <lineage>
        <taxon>Eukaryota</taxon>
        <taxon>Fungi</taxon>
        <taxon>Fungi incertae sedis</taxon>
        <taxon>Mucoromycota</taxon>
        <taxon>Glomeromycotina</taxon>
        <taxon>Glomeromycetes</taxon>
        <taxon>Diversisporales</taxon>
        <taxon>Gigasporaceae</taxon>
        <taxon>Racocetra</taxon>
    </lineage>
</organism>
<comment type="caution">
    <text evidence="2">The sequence shown here is derived from an EMBL/GenBank/DDBJ whole genome shotgun (WGS) entry which is preliminary data.</text>
</comment>
<evidence type="ECO:0000313" key="2">
    <source>
        <dbReference type="EMBL" id="CAG8818357.1"/>
    </source>
</evidence>
<feature type="non-terminal residue" evidence="2">
    <location>
        <position position="1"/>
    </location>
</feature>
<sequence length="58" mass="6275">AYVVRVADEDGWEVAAKMANVDGLDPMTELFGSKPTAADANTDTDRANRWDPYNANGT</sequence>
<evidence type="ECO:0000256" key="1">
    <source>
        <dbReference type="SAM" id="MobiDB-lite"/>
    </source>
</evidence>
<dbReference type="OrthoDB" id="2442719at2759"/>
<reference evidence="2" key="1">
    <citation type="submission" date="2021-06" db="EMBL/GenBank/DDBJ databases">
        <authorList>
            <person name="Kallberg Y."/>
            <person name="Tangrot J."/>
            <person name="Rosling A."/>
        </authorList>
    </citation>
    <scope>NUCLEOTIDE SEQUENCE</scope>
    <source>
        <strain evidence="2">IN212</strain>
    </source>
</reference>
<accession>A0A9N9KA22</accession>
<gene>
    <name evidence="2" type="ORF">RFULGI_LOCUS19410</name>
</gene>
<keyword evidence="3" id="KW-1185">Reference proteome</keyword>
<feature type="region of interest" description="Disordered" evidence="1">
    <location>
        <begin position="32"/>
        <end position="58"/>
    </location>
</feature>
<dbReference type="EMBL" id="CAJVPZ010095748">
    <property type="protein sequence ID" value="CAG8818357.1"/>
    <property type="molecule type" value="Genomic_DNA"/>
</dbReference>
<dbReference type="AlphaFoldDB" id="A0A9N9KA22"/>
<proteinExistence type="predicted"/>
<protein>
    <submittedName>
        <fullName evidence="2">347_t:CDS:1</fullName>
    </submittedName>
</protein>
<evidence type="ECO:0000313" key="3">
    <source>
        <dbReference type="Proteomes" id="UP000789396"/>
    </source>
</evidence>